<feature type="binding site" evidence="2">
    <location>
        <position position="58"/>
    </location>
    <ligand>
        <name>Fe cation</name>
        <dbReference type="ChEBI" id="CHEBI:24875"/>
    </ligand>
</feature>
<organism evidence="6 7">
    <name type="scientific">Carboxylicivirga sediminis</name>
    <dbReference type="NCBI Taxonomy" id="2006564"/>
    <lineage>
        <taxon>Bacteria</taxon>
        <taxon>Pseudomonadati</taxon>
        <taxon>Bacteroidota</taxon>
        <taxon>Bacteroidia</taxon>
        <taxon>Marinilabiliales</taxon>
        <taxon>Marinilabiliaceae</taxon>
        <taxon>Carboxylicivirga</taxon>
    </lineage>
</organism>
<feature type="binding site" evidence="2">
    <location>
        <position position="102"/>
    </location>
    <ligand>
        <name>Fe cation</name>
        <dbReference type="ChEBI" id="CHEBI:24875"/>
    </ligand>
</feature>
<feature type="domain" description="Quercetin 2,3-dioxygenase C-terminal cupin" evidence="5">
    <location>
        <begin position="148"/>
        <end position="233"/>
    </location>
</feature>
<evidence type="ECO:0000256" key="1">
    <source>
        <dbReference type="ARBA" id="ARBA00008416"/>
    </source>
</evidence>
<keyword evidence="2" id="KW-0408">Iron</keyword>
<dbReference type="Pfam" id="PF02678">
    <property type="entry name" value="Pirin"/>
    <property type="match status" value="1"/>
</dbReference>
<keyword evidence="7" id="KW-1185">Reference proteome</keyword>
<dbReference type="CDD" id="cd02910">
    <property type="entry name" value="cupin_Yhhw_N"/>
    <property type="match status" value="1"/>
</dbReference>
<comment type="caution">
    <text evidence="6">The sequence shown here is derived from an EMBL/GenBank/DDBJ whole genome shotgun (WGS) entry which is preliminary data.</text>
</comment>
<dbReference type="Gene3D" id="2.60.120.10">
    <property type="entry name" value="Jelly Rolls"/>
    <property type="match status" value="2"/>
</dbReference>
<evidence type="ECO:0000259" key="5">
    <source>
        <dbReference type="Pfam" id="PF17954"/>
    </source>
</evidence>
<dbReference type="AlphaFoldDB" id="A0A941IW48"/>
<evidence type="ECO:0000256" key="2">
    <source>
        <dbReference type="PIRSR" id="PIRSR006232-1"/>
    </source>
</evidence>
<feature type="binding site" evidence="2">
    <location>
        <position position="60"/>
    </location>
    <ligand>
        <name>Fe cation</name>
        <dbReference type="ChEBI" id="CHEBI:24875"/>
    </ligand>
</feature>
<feature type="domain" description="Pirin N-terminal" evidence="4">
    <location>
        <begin position="11"/>
        <end position="120"/>
    </location>
</feature>
<dbReference type="PANTHER" id="PTHR43212:SF3">
    <property type="entry name" value="QUERCETIN 2,3-DIOXYGENASE"/>
    <property type="match status" value="1"/>
</dbReference>
<evidence type="ECO:0000313" key="7">
    <source>
        <dbReference type="Proteomes" id="UP000679220"/>
    </source>
</evidence>
<evidence type="ECO:0000313" key="6">
    <source>
        <dbReference type="EMBL" id="MBR8535516.1"/>
    </source>
</evidence>
<dbReference type="InterPro" id="IPR014710">
    <property type="entry name" value="RmlC-like_jellyroll"/>
</dbReference>
<reference evidence="6" key="1">
    <citation type="journal article" date="2018" name="Int. J. Syst. Evol. Microbiol.">
        <title>Carboxylicivirga sediminis sp. nov., isolated from coastal sediment.</title>
        <authorList>
            <person name="Wang F.Q."/>
            <person name="Ren L.H."/>
            <person name="Zou R.J."/>
            <person name="Sun Y.Z."/>
            <person name="Liu X.J."/>
            <person name="Jiang F."/>
            <person name="Liu L.J."/>
        </authorList>
    </citation>
    <scope>NUCLEOTIDE SEQUENCE</scope>
    <source>
        <strain evidence="6">JR1</strain>
    </source>
</reference>
<feature type="binding site" evidence="2">
    <location>
        <position position="104"/>
    </location>
    <ligand>
        <name>Fe cation</name>
        <dbReference type="ChEBI" id="CHEBI:24875"/>
    </ligand>
</feature>
<sequence>MQAQVYKSESRGKADYGWLKANYSFSFANYYNPERIHFGALRVLNDDVIAPSGGFDTHPHDNMEIITIPLSGRLAHKDSMGHTSYIEKGEIQVMSAGKGIFHSEFNGSDIEALNLFQIWLFPKVRNVEPRYQQIALKTLEKKNELYQILSPDKDDEGVWIYQDAWFHMGQFDSAWQGNYQTKKDGNGIYLMVIEGEVNVAEQQLTKRDAIAISDASEIKIEALANTQFLIMDIPMNY</sequence>
<protein>
    <submittedName>
        <fullName evidence="6">Pirin family protein</fullName>
    </submittedName>
</protein>
<dbReference type="InterPro" id="IPR003829">
    <property type="entry name" value="Pirin_N_dom"/>
</dbReference>
<dbReference type="EMBL" id="JAGTAR010000010">
    <property type="protein sequence ID" value="MBR8535516.1"/>
    <property type="molecule type" value="Genomic_DNA"/>
</dbReference>
<dbReference type="SUPFAM" id="SSF51182">
    <property type="entry name" value="RmlC-like cupins"/>
    <property type="match status" value="1"/>
</dbReference>
<gene>
    <name evidence="6" type="ORF">KDU71_08090</name>
</gene>
<comment type="similarity">
    <text evidence="1 3">Belongs to the pirin family.</text>
</comment>
<dbReference type="Pfam" id="PF17954">
    <property type="entry name" value="Pirin_C_2"/>
    <property type="match status" value="1"/>
</dbReference>
<evidence type="ECO:0000259" key="4">
    <source>
        <dbReference type="Pfam" id="PF02678"/>
    </source>
</evidence>
<name>A0A941IW48_9BACT</name>
<reference evidence="6" key="2">
    <citation type="submission" date="2021-04" db="EMBL/GenBank/DDBJ databases">
        <authorList>
            <person name="Zhang T."/>
            <person name="Zhang Y."/>
            <person name="Lu D."/>
            <person name="Zuo D."/>
            <person name="Du Z."/>
        </authorList>
    </citation>
    <scope>NUCLEOTIDE SEQUENCE</scope>
    <source>
        <strain evidence="6">JR1</strain>
    </source>
</reference>
<dbReference type="RefSeq" id="WP_212189448.1">
    <property type="nucleotide sequence ID" value="NZ_JAGTAR010000010.1"/>
</dbReference>
<dbReference type="GO" id="GO:0046872">
    <property type="term" value="F:metal ion binding"/>
    <property type="evidence" value="ECO:0007669"/>
    <property type="project" value="UniProtKB-KW"/>
</dbReference>
<keyword evidence="2" id="KW-0479">Metal-binding</keyword>
<dbReference type="InterPro" id="IPR011051">
    <property type="entry name" value="RmlC_Cupin_sf"/>
</dbReference>
<dbReference type="PANTHER" id="PTHR43212">
    <property type="entry name" value="QUERCETIN 2,3-DIOXYGENASE"/>
    <property type="match status" value="1"/>
</dbReference>
<dbReference type="InterPro" id="IPR012093">
    <property type="entry name" value="Pirin"/>
</dbReference>
<dbReference type="InterPro" id="IPR041602">
    <property type="entry name" value="Quercetinase_C"/>
</dbReference>
<proteinExistence type="inferred from homology"/>
<evidence type="ECO:0000256" key="3">
    <source>
        <dbReference type="RuleBase" id="RU003457"/>
    </source>
</evidence>
<dbReference type="PIRSF" id="PIRSF006232">
    <property type="entry name" value="Pirin"/>
    <property type="match status" value="1"/>
</dbReference>
<accession>A0A941IW48</accession>
<dbReference type="Proteomes" id="UP000679220">
    <property type="component" value="Unassembled WGS sequence"/>
</dbReference>
<comment type="cofactor">
    <cofactor evidence="2">
        <name>Fe cation</name>
        <dbReference type="ChEBI" id="CHEBI:24875"/>
    </cofactor>
    <text evidence="2">Binds 1 Fe cation per subunit.</text>
</comment>